<dbReference type="EMBL" id="JBHSMF010000010">
    <property type="protein sequence ID" value="MFC5499938.1"/>
    <property type="molecule type" value="Genomic_DNA"/>
</dbReference>
<name>A0ABW0NIX4_9BURK</name>
<proteinExistence type="predicted"/>
<gene>
    <name evidence="1" type="ORF">ACFPOE_20515</name>
</gene>
<keyword evidence="2" id="KW-1185">Reference proteome</keyword>
<protein>
    <recommendedName>
        <fullName evidence="3">Transcriptional regulator</fullName>
    </recommendedName>
</protein>
<evidence type="ECO:0000313" key="1">
    <source>
        <dbReference type="EMBL" id="MFC5499938.1"/>
    </source>
</evidence>
<sequence>MRSSFYALLARIHPPEPESTVLEYSVDGIRESMLELVGDAPDGSYRHIGRRIRYAVDVHALWYLRGDLMALLAGRHGEVVAREKIEMLTEMFEEFLPQGLKSRPSPLNPNKND</sequence>
<organism evidence="1 2">
    <name type="scientific">Caenimonas terrae</name>
    <dbReference type="NCBI Taxonomy" id="696074"/>
    <lineage>
        <taxon>Bacteria</taxon>
        <taxon>Pseudomonadati</taxon>
        <taxon>Pseudomonadota</taxon>
        <taxon>Betaproteobacteria</taxon>
        <taxon>Burkholderiales</taxon>
        <taxon>Comamonadaceae</taxon>
        <taxon>Caenimonas</taxon>
    </lineage>
</organism>
<reference evidence="2" key="1">
    <citation type="journal article" date="2019" name="Int. J. Syst. Evol. Microbiol.">
        <title>The Global Catalogue of Microorganisms (GCM) 10K type strain sequencing project: providing services to taxonomists for standard genome sequencing and annotation.</title>
        <authorList>
            <consortium name="The Broad Institute Genomics Platform"/>
            <consortium name="The Broad Institute Genome Sequencing Center for Infectious Disease"/>
            <person name="Wu L."/>
            <person name="Ma J."/>
        </authorList>
    </citation>
    <scope>NUCLEOTIDE SEQUENCE [LARGE SCALE GENOMIC DNA]</scope>
    <source>
        <strain evidence="2">CCUG 57401</strain>
    </source>
</reference>
<evidence type="ECO:0008006" key="3">
    <source>
        <dbReference type="Google" id="ProtNLM"/>
    </source>
</evidence>
<accession>A0ABW0NIX4</accession>
<dbReference type="Proteomes" id="UP001596037">
    <property type="component" value="Unassembled WGS sequence"/>
</dbReference>
<evidence type="ECO:0000313" key="2">
    <source>
        <dbReference type="Proteomes" id="UP001596037"/>
    </source>
</evidence>
<comment type="caution">
    <text evidence="1">The sequence shown here is derived from an EMBL/GenBank/DDBJ whole genome shotgun (WGS) entry which is preliminary data.</text>
</comment>
<dbReference type="RefSeq" id="WP_376852185.1">
    <property type="nucleotide sequence ID" value="NZ_JBHSMF010000010.1"/>
</dbReference>